<feature type="transmembrane region" description="Helical" evidence="1">
    <location>
        <begin position="94"/>
        <end position="114"/>
    </location>
</feature>
<organism evidence="3 4">
    <name type="scientific">Candidatus Neptunichlamydia vexilliferae</name>
    <dbReference type="NCBI Taxonomy" id="1651774"/>
    <lineage>
        <taxon>Bacteria</taxon>
        <taxon>Pseudomonadati</taxon>
        <taxon>Chlamydiota</taxon>
        <taxon>Chlamydiia</taxon>
        <taxon>Parachlamydiales</taxon>
        <taxon>Simkaniaceae</taxon>
        <taxon>Candidatus Neptunichlamydia</taxon>
    </lineage>
</organism>
<keyword evidence="1" id="KW-0812">Transmembrane</keyword>
<feature type="transmembrane region" description="Helical" evidence="1">
    <location>
        <begin position="175"/>
        <end position="194"/>
    </location>
</feature>
<reference evidence="3 4" key="1">
    <citation type="submission" date="2020-01" db="EMBL/GenBank/DDBJ databases">
        <title>Draft genome sequence of Cand. Neptunochlamydia vexilliferae K9.</title>
        <authorList>
            <person name="Schulz F."/>
            <person name="Koestlbacher S."/>
            <person name="Wascher F."/>
            <person name="Pizzetti I."/>
            <person name="Horn M."/>
        </authorList>
    </citation>
    <scope>NUCLEOTIDE SEQUENCE [LARGE SCALE GENOMIC DNA]</scope>
    <source>
        <strain evidence="3 4">K9</strain>
    </source>
</reference>
<dbReference type="RefSeq" id="WP_194846965.1">
    <property type="nucleotide sequence ID" value="NZ_JAAEJV010000002.1"/>
</dbReference>
<dbReference type="Pfam" id="PF07885">
    <property type="entry name" value="Ion_trans_2"/>
    <property type="match status" value="1"/>
</dbReference>
<protein>
    <recommendedName>
        <fullName evidence="2">Potassium channel domain-containing protein</fullName>
    </recommendedName>
</protein>
<name>A0ABS0AX25_9BACT</name>
<accession>A0ABS0AX25</accession>
<dbReference type="EMBL" id="JAAEJV010000002">
    <property type="protein sequence ID" value="MBF5058683.1"/>
    <property type="molecule type" value="Genomic_DNA"/>
</dbReference>
<dbReference type="Proteomes" id="UP001194714">
    <property type="component" value="Unassembled WGS sequence"/>
</dbReference>
<feature type="transmembrane region" description="Helical" evidence="1">
    <location>
        <begin position="126"/>
        <end position="148"/>
    </location>
</feature>
<dbReference type="InterPro" id="IPR013099">
    <property type="entry name" value="K_chnl_dom"/>
</dbReference>
<evidence type="ECO:0000256" key="1">
    <source>
        <dbReference type="SAM" id="Phobius"/>
    </source>
</evidence>
<dbReference type="SUPFAM" id="SSF81324">
    <property type="entry name" value="Voltage-gated potassium channels"/>
    <property type="match status" value="1"/>
</dbReference>
<comment type="caution">
    <text evidence="3">The sequence shown here is derived from an EMBL/GenBank/DDBJ whole genome shotgun (WGS) entry which is preliminary data.</text>
</comment>
<feature type="transmembrane region" description="Helical" evidence="1">
    <location>
        <begin position="39"/>
        <end position="57"/>
    </location>
</feature>
<proteinExistence type="predicted"/>
<keyword evidence="1" id="KW-1133">Transmembrane helix</keyword>
<evidence type="ECO:0000259" key="2">
    <source>
        <dbReference type="Pfam" id="PF07885"/>
    </source>
</evidence>
<evidence type="ECO:0000313" key="4">
    <source>
        <dbReference type="Proteomes" id="UP001194714"/>
    </source>
</evidence>
<evidence type="ECO:0000313" key="3">
    <source>
        <dbReference type="EMBL" id="MBF5058683.1"/>
    </source>
</evidence>
<dbReference type="Gene3D" id="1.10.287.70">
    <property type="match status" value="1"/>
</dbReference>
<sequence>MKGFFDRYYQKCMKIGGGHFNLLLISLILLFIFRPYDRGTLYLAIWQLFLFAVFVAATLNCNHSKKTKIVASCIAVPALVFQWLNLIFNTKILALPFLFLTIVFVFIITGSIIKRVVLNARVKMETLIGVVCAYFMVAFGFSFAYFFVDLITPGSFYFANIDPTLITHSHYLSEMMYFSFVTLLCIGYGDILAIKDVAQTCAILEGIIGQFYIAILVSRLVAVYSFFEHKLHLVAHNPKDR</sequence>
<feature type="transmembrane region" description="Helical" evidence="1">
    <location>
        <begin position="206"/>
        <end position="227"/>
    </location>
</feature>
<feature type="domain" description="Potassium channel" evidence="2">
    <location>
        <begin position="150"/>
        <end position="223"/>
    </location>
</feature>
<keyword evidence="1" id="KW-0472">Membrane</keyword>
<feature type="transmembrane region" description="Helical" evidence="1">
    <location>
        <begin position="69"/>
        <end position="88"/>
    </location>
</feature>
<feature type="transmembrane region" description="Helical" evidence="1">
    <location>
        <begin position="12"/>
        <end position="33"/>
    </location>
</feature>
<gene>
    <name evidence="3" type="ORF">NEPTK9_000182</name>
</gene>
<keyword evidence="4" id="KW-1185">Reference proteome</keyword>